<dbReference type="RefSeq" id="XP_007411501.1">
    <property type="nucleotide sequence ID" value="XM_007411439.1"/>
</dbReference>
<evidence type="ECO:0000256" key="2">
    <source>
        <dbReference type="SAM" id="Phobius"/>
    </source>
</evidence>
<dbReference type="AlphaFoldDB" id="F4RR25"/>
<feature type="transmembrane region" description="Helical" evidence="2">
    <location>
        <begin position="238"/>
        <end position="261"/>
    </location>
</feature>
<reference evidence="4" key="1">
    <citation type="journal article" date="2011" name="Proc. Natl. Acad. Sci. U.S.A.">
        <title>Obligate biotrophy features unraveled by the genomic analysis of rust fungi.</title>
        <authorList>
            <person name="Duplessis S."/>
            <person name="Cuomo C.A."/>
            <person name="Lin Y.-C."/>
            <person name="Aerts A."/>
            <person name="Tisserant E."/>
            <person name="Veneault-Fourrey C."/>
            <person name="Joly D.L."/>
            <person name="Hacquard S."/>
            <person name="Amselem J."/>
            <person name="Cantarel B.L."/>
            <person name="Chiu R."/>
            <person name="Coutinho P.M."/>
            <person name="Feau N."/>
            <person name="Field M."/>
            <person name="Frey P."/>
            <person name="Gelhaye E."/>
            <person name="Goldberg J."/>
            <person name="Grabherr M.G."/>
            <person name="Kodira C.D."/>
            <person name="Kohler A."/>
            <person name="Kuees U."/>
            <person name="Lindquist E.A."/>
            <person name="Lucas S.M."/>
            <person name="Mago R."/>
            <person name="Mauceli E."/>
            <person name="Morin E."/>
            <person name="Murat C."/>
            <person name="Pangilinan J.L."/>
            <person name="Park R."/>
            <person name="Pearson M."/>
            <person name="Quesneville H."/>
            <person name="Rouhier N."/>
            <person name="Sakthikumar S."/>
            <person name="Salamov A.A."/>
            <person name="Schmutz J."/>
            <person name="Selles B."/>
            <person name="Shapiro H."/>
            <person name="Tanguay P."/>
            <person name="Tuskan G.A."/>
            <person name="Henrissat B."/>
            <person name="Van de Peer Y."/>
            <person name="Rouze P."/>
            <person name="Ellis J.G."/>
            <person name="Dodds P.N."/>
            <person name="Schein J.E."/>
            <person name="Zhong S."/>
            <person name="Hamelin R.C."/>
            <person name="Grigoriev I.V."/>
            <person name="Szabo L.J."/>
            <person name="Martin F."/>
        </authorList>
    </citation>
    <scope>NUCLEOTIDE SEQUENCE [LARGE SCALE GENOMIC DNA]</scope>
    <source>
        <strain evidence="4">98AG31 / pathotype 3-4-7</strain>
    </source>
</reference>
<evidence type="ECO:0000313" key="4">
    <source>
        <dbReference type="Proteomes" id="UP000001072"/>
    </source>
</evidence>
<feature type="transmembrane region" description="Helical" evidence="2">
    <location>
        <begin position="80"/>
        <end position="106"/>
    </location>
</feature>
<dbReference type="VEuPathDB" id="FungiDB:MELLADRAFT_107827"/>
<feature type="region of interest" description="Disordered" evidence="1">
    <location>
        <begin position="327"/>
        <end position="361"/>
    </location>
</feature>
<dbReference type="InParanoid" id="F4RR25"/>
<feature type="transmembrane region" description="Helical" evidence="2">
    <location>
        <begin position="38"/>
        <end position="59"/>
    </location>
</feature>
<name>F4RR25_MELLP</name>
<evidence type="ECO:0000313" key="3">
    <source>
        <dbReference type="EMBL" id="EGG05136.1"/>
    </source>
</evidence>
<dbReference type="GeneID" id="18923284"/>
<keyword evidence="4" id="KW-1185">Reference proteome</keyword>
<dbReference type="HOGENOM" id="CLU_024463_0_0_1"/>
<dbReference type="EMBL" id="GL883114">
    <property type="protein sequence ID" value="EGG05136.1"/>
    <property type="molecule type" value="Genomic_DNA"/>
</dbReference>
<dbReference type="Proteomes" id="UP000001072">
    <property type="component" value="Unassembled WGS sequence"/>
</dbReference>
<keyword evidence="2" id="KW-0472">Membrane</keyword>
<feature type="transmembrane region" description="Helical" evidence="2">
    <location>
        <begin position="402"/>
        <end position="423"/>
    </location>
</feature>
<accession>F4RR25</accession>
<dbReference type="OrthoDB" id="2499933at2759"/>
<feature type="transmembrane region" description="Helical" evidence="2">
    <location>
        <begin position="150"/>
        <end position="176"/>
    </location>
</feature>
<organism evidence="4">
    <name type="scientific">Melampsora larici-populina (strain 98AG31 / pathotype 3-4-7)</name>
    <name type="common">Poplar leaf rust fungus</name>
    <dbReference type="NCBI Taxonomy" id="747676"/>
    <lineage>
        <taxon>Eukaryota</taxon>
        <taxon>Fungi</taxon>
        <taxon>Dikarya</taxon>
        <taxon>Basidiomycota</taxon>
        <taxon>Pucciniomycotina</taxon>
        <taxon>Pucciniomycetes</taxon>
        <taxon>Pucciniales</taxon>
        <taxon>Melampsoraceae</taxon>
        <taxon>Melampsora</taxon>
    </lineage>
</organism>
<evidence type="ECO:0000256" key="1">
    <source>
        <dbReference type="SAM" id="MobiDB-lite"/>
    </source>
</evidence>
<feature type="compositionally biased region" description="Basic and acidic residues" evidence="1">
    <location>
        <begin position="337"/>
        <end position="352"/>
    </location>
</feature>
<keyword evidence="2" id="KW-1133">Transmembrane helix</keyword>
<proteinExistence type="predicted"/>
<protein>
    <submittedName>
        <fullName evidence="3">Uncharacterized protein</fullName>
    </submittedName>
</protein>
<gene>
    <name evidence="3" type="ORF">MELLADRAFT_107827</name>
</gene>
<keyword evidence="2" id="KW-0812">Transmembrane</keyword>
<sequence>MTSQLSTGSIPTTAAEWTIIRDKILATARSPYTPRDKRVLWCQGIIVCLSGFLYLAALMRRASESGLWCFKKDVDGYWRPNVHVAIPLVTIIYAATQSTAIGLILIGPLTDGKAWAVLYALPSSIFRLRRRDVLGSTARITRRRVLPPKVFNSLILIGYLTGLLPVPWLCFTVYWVQIIHRRLEAFELIVNDLIGHLSAIPQDMGTSLLLAVKTGRELLDLQDSENQTLNNLRIFSGIWFLVSFTALIIFLSASFALLLAFTRQIEILGRIQREREQLLSSRVSIVSAITPGSALTTDKADWRNEGQKTRTKPSNRIFERISVWLPSLQPDEDDDPLDRNSNEPRNPFERRPSNPGRQMWLAGNEGNLRQKVAALDRWDGGRKGDELARKHRKRMIEYCVRYTWQTVFCTLIATSYIVLNIFVVCNVLDAPRSISLSQLFRTIEQWASWSWGGGPGAVLGQLACVVAFSRNPSLPREPESGPPVSTEMMIDQDSEDDEEHEIHEATYALARRSLPSSAWFYRRHSRTFLC</sequence>
<dbReference type="KEGG" id="mlr:MELLADRAFT_107827"/>